<dbReference type="AlphaFoldDB" id="A0A0C3G8S6"/>
<dbReference type="Proteomes" id="UP000054166">
    <property type="component" value="Unassembled WGS sequence"/>
</dbReference>
<sequence length="183" mass="21290">MNSSKKRSFDHMRMIFQTKNTRWLRLHMSSPPPVSPRNTSHGDTSRARVPQVYRIYGFIFTTNLSRISRSYMFPLLPIRCTLLALCLLPPKLNPSPNQARIRFQDHQRSYPRAGGYQSLLMGPSAKSEAESRPRDILAGSPNTSLLCYSSFLFTNFCKSRLRYPRCYFFFICICQSRLLRSCF</sequence>
<reference evidence="1 2" key="1">
    <citation type="submission" date="2014-04" db="EMBL/GenBank/DDBJ databases">
        <authorList>
            <consortium name="DOE Joint Genome Institute"/>
            <person name="Kuo A."/>
            <person name="Tarkka M."/>
            <person name="Buscot F."/>
            <person name="Kohler A."/>
            <person name="Nagy L.G."/>
            <person name="Floudas D."/>
            <person name="Copeland A."/>
            <person name="Barry K.W."/>
            <person name="Cichocki N."/>
            <person name="Veneault-Fourrey C."/>
            <person name="LaButti K."/>
            <person name="Lindquist E.A."/>
            <person name="Lipzen A."/>
            <person name="Lundell T."/>
            <person name="Morin E."/>
            <person name="Murat C."/>
            <person name="Sun H."/>
            <person name="Tunlid A."/>
            <person name="Henrissat B."/>
            <person name="Grigoriev I.V."/>
            <person name="Hibbett D.S."/>
            <person name="Martin F."/>
            <person name="Nordberg H.P."/>
            <person name="Cantor M.N."/>
            <person name="Hua S.X."/>
        </authorList>
    </citation>
    <scope>NUCLEOTIDE SEQUENCE [LARGE SCALE GENOMIC DNA]</scope>
    <source>
        <strain evidence="1 2">F 1598</strain>
    </source>
</reference>
<name>A0A0C3G8S6_PILCF</name>
<dbReference type="EMBL" id="KN832977">
    <property type="protein sequence ID" value="KIM88129.1"/>
    <property type="molecule type" value="Genomic_DNA"/>
</dbReference>
<evidence type="ECO:0000313" key="2">
    <source>
        <dbReference type="Proteomes" id="UP000054166"/>
    </source>
</evidence>
<gene>
    <name evidence="1" type="ORF">PILCRDRAFT_248374</name>
</gene>
<evidence type="ECO:0000313" key="1">
    <source>
        <dbReference type="EMBL" id="KIM88129.1"/>
    </source>
</evidence>
<proteinExistence type="predicted"/>
<keyword evidence="2" id="KW-1185">Reference proteome</keyword>
<dbReference type="InParanoid" id="A0A0C3G8S6"/>
<protein>
    <submittedName>
        <fullName evidence="1">Uncharacterized protein</fullName>
    </submittedName>
</protein>
<organism evidence="1 2">
    <name type="scientific">Piloderma croceum (strain F 1598)</name>
    <dbReference type="NCBI Taxonomy" id="765440"/>
    <lineage>
        <taxon>Eukaryota</taxon>
        <taxon>Fungi</taxon>
        <taxon>Dikarya</taxon>
        <taxon>Basidiomycota</taxon>
        <taxon>Agaricomycotina</taxon>
        <taxon>Agaricomycetes</taxon>
        <taxon>Agaricomycetidae</taxon>
        <taxon>Atheliales</taxon>
        <taxon>Atheliaceae</taxon>
        <taxon>Piloderma</taxon>
    </lineage>
</organism>
<reference evidence="2" key="2">
    <citation type="submission" date="2015-01" db="EMBL/GenBank/DDBJ databases">
        <title>Evolutionary Origins and Diversification of the Mycorrhizal Mutualists.</title>
        <authorList>
            <consortium name="DOE Joint Genome Institute"/>
            <consortium name="Mycorrhizal Genomics Consortium"/>
            <person name="Kohler A."/>
            <person name="Kuo A."/>
            <person name="Nagy L.G."/>
            <person name="Floudas D."/>
            <person name="Copeland A."/>
            <person name="Barry K.W."/>
            <person name="Cichocki N."/>
            <person name="Veneault-Fourrey C."/>
            <person name="LaButti K."/>
            <person name="Lindquist E.A."/>
            <person name="Lipzen A."/>
            <person name="Lundell T."/>
            <person name="Morin E."/>
            <person name="Murat C."/>
            <person name="Riley R."/>
            <person name="Ohm R."/>
            <person name="Sun H."/>
            <person name="Tunlid A."/>
            <person name="Henrissat B."/>
            <person name="Grigoriev I.V."/>
            <person name="Hibbett D.S."/>
            <person name="Martin F."/>
        </authorList>
    </citation>
    <scope>NUCLEOTIDE SEQUENCE [LARGE SCALE GENOMIC DNA]</scope>
    <source>
        <strain evidence="2">F 1598</strain>
    </source>
</reference>
<accession>A0A0C3G8S6</accession>
<dbReference type="HOGENOM" id="CLU_1475687_0_0_1"/>